<dbReference type="GO" id="GO:0004190">
    <property type="term" value="F:aspartic-type endopeptidase activity"/>
    <property type="evidence" value="ECO:0007669"/>
    <property type="project" value="InterPro"/>
</dbReference>
<dbReference type="HOGENOM" id="CLU_013253_8_0_1"/>
<feature type="transmembrane region" description="Helical" evidence="2">
    <location>
        <begin position="371"/>
        <end position="391"/>
    </location>
</feature>
<dbReference type="InterPro" id="IPR033121">
    <property type="entry name" value="PEPTIDASE_A1"/>
</dbReference>
<keyword evidence="2" id="KW-0472">Membrane</keyword>
<accession>A0A0C9VMI8</accession>
<keyword evidence="5" id="KW-1185">Reference proteome</keyword>
<feature type="domain" description="Peptidase A1" evidence="3">
    <location>
        <begin position="1"/>
        <end position="305"/>
    </location>
</feature>
<evidence type="ECO:0000256" key="1">
    <source>
        <dbReference type="ARBA" id="ARBA00007447"/>
    </source>
</evidence>
<dbReference type="SUPFAM" id="SSF50630">
    <property type="entry name" value="Acid proteases"/>
    <property type="match status" value="1"/>
</dbReference>
<dbReference type="PROSITE" id="PS51767">
    <property type="entry name" value="PEPTIDASE_A1"/>
    <property type="match status" value="1"/>
</dbReference>
<evidence type="ECO:0000313" key="4">
    <source>
        <dbReference type="EMBL" id="KIJ43067.1"/>
    </source>
</evidence>
<sequence>MSSSDLWMRKPIPNCKSTNISSSVHYAIGGSVQGPVQLAETSFAGFTVENQAFNSNANASITPADGLIGLGPSSSSNIRVDMRDIAGDTFLDNVFRSNKMSQNFITVLLSRDGDTASVKGQFSIEEVIPDFENITQAPKLPVIKLEGQESLSQHWTTLIDGLVGPSGQNIPLRSNVADVPEGKFAAFFDTGFTFSQVPKCLSDAIYRQVPGASFNEDNNLWILPGKEEVNVSVIIGGQEYPLHPWDTSMPFKLRNGSDAFVGTLQPQMNISAPVPPTYDAILGMAFLRNVYMLINFGDFVDEGPDHKSDPFIQLLSVTEPAAAQLDFVRTRFNGTDLTGNQTRPAINITDLEGSCKLPEEKKAKGFFEKNWPVFLGTALRLTILLIVLYIWSARRLWSRQRSIIGSTLNYKRLSEAAPPPATEELAITSPAIARTSIG</sequence>
<protein>
    <recommendedName>
        <fullName evidence="3">Peptidase A1 domain-containing protein</fullName>
    </recommendedName>
</protein>
<keyword evidence="2" id="KW-1133">Transmembrane helix</keyword>
<evidence type="ECO:0000259" key="3">
    <source>
        <dbReference type="PROSITE" id="PS51767"/>
    </source>
</evidence>
<dbReference type="Proteomes" id="UP000054279">
    <property type="component" value="Unassembled WGS sequence"/>
</dbReference>
<dbReference type="Gene3D" id="2.40.70.10">
    <property type="entry name" value="Acid Proteases"/>
    <property type="match status" value="2"/>
</dbReference>
<dbReference type="EMBL" id="KN837125">
    <property type="protein sequence ID" value="KIJ43067.1"/>
    <property type="molecule type" value="Genomic_DNA"/>
</dbReference>
<evidence type="ECO:0000256" key="2">
    <source>
        <dbReference type="SAM" id="Phobius"/>
    </source>
</evidence>
<gene>
    <name evidence="4" type="ORF">M422DRAFT_170297</name>
</gene>
<dbReference type="InterPro" id="IPR034164">
    <property type="entry name" value="Pepsin-like_dom"/>
</dbReference>
<dbReference type="CDD" id="cd05471">
    <property type="entry name" value="pepsin_like"/>
    <property type="match status" value="1"/>
</dbReference>
<evidence type="ECO:0000313" key="5">
    <source>
        <dbReference type="Proteomes" id="UP000054279"/>
    </source>
</evidence>
<dbReference type="GO" id="GO:0006508">
    <property type="term" value="P:proteolysis"/>
    <property type="evidence" value="ECO:0007669"/>
    <property type="project" value="InterPro"/>
</dbReference>
<dbReference type="Pfam" id="PF00026">
    <property type="entry name" value="Asp"/>
    <property type="match status" value="1"/>
</dbReference>
<dbReference type="InterPro" id="IPR001461">
    <property type="entry name" value="Aspartic_peptidase_A1"/>
</dbReference>
<dbReference type="OrthoDB" id="15189at2759"/>
<organism evidence="4 5">
    <name type="scientific">Sphaerobolus stellatus (strain SS14)</name>
    <dbReference type="NCBI Taxonomy" id="990650"/>
    <lineage>
        <taxon>Eukaryota</taxon>
        <taxon>Fungi</taxon>
        <taxon>Dikarya</taxon>
        <taxon>Basidiomycota</taxon>
        <taxon>Agaricomycotina</taxon>
        <taxon>Agaricomycetes</taxon>
        <taxon>Phallomycetidae</taxon>
        <taxon>Geastrales</taxon>
        <taxon>Sphaerobolaceae</taxon>
        <taxon>Sphaerobolus</taxon>
    </lineage>
</organism>
<proteinExistence type="inferred from homology"/>
<name>A0A0C9VMI8_SPHS4</name>
<dbReference type="PANTHER" id="PTHR47966:SF51">
    <property type="entry name" value="BETA-SITE APP-CLEAVING ENZYME, ISOFORM A-RELATED"/>
    <property type="match status" value="1"/>
</dbReference>
<reference evidence="4 5" key="1">
    <citation type="submission" date="2014-06" db="EMBL/GenBank/DDBJ databases">
        <title>Evolutionary Origins and Diversification of the Mycorrhizal Mutualists.</title>
        <authorList>
            <consortium name="DOE Joint Genome Institute"/>
            <consortium name="Mycorrhizal Genomics Consortium"/>
            <person name="Kohler A."/>
            <person name="Kuo A."/>
            <person name="Nagy L.G."/>
            <person name="Floudas D."/>
            <person name="Copeland A."/>
            <person name="Barry K.W."/>
            <person name="Cichocki N."/>
            <person name="Veneault-Fourrey C."/>
            <person name="LaButti K."/>
            <person name="Lindquist E.A."/>
            <person name="Lipzen A."/>
            <person name="Lundell T."/>
            <person name="Morin E."/>
            <person name="Murat C."/>
            <person name="Riley R."/>
            <person name="Ohm R."/>
            <person name="Sun H."/>
            <person name="Tunlid A."/>
            <person name="Henrissat B."/>
            <person name="Grigoriev I.V."/>
            <person name="Hibbett D.S."/>
            <person name="Martin F."/>
        </authorList>
    </citation>
    <scope>NUCLEOTIDE SEQUENCE [LARGE SCALE GENOMIC DNA]</scope>
    <source>
        <strain evidence="4 5">SS14</strain>
    </source>
</reference>
<dbReference type="PANTHER" id="PTHR47966">
    <property type="entry name" value="BETA-SITE APP-CLEAVING ENZYME, ISOFORM A-RELATED"/>
    <property type="match status" value="1"/>
</dbReference>
<dbReference type="InterPro" id="IPR021109">
    <property type="entry name" value="Peptidase_aspartic_dom_sf"/>
</dbReference>
<dbReference type="AlphaFoldDB" id="A0A0C9VMI8"/>
<comment type="similarity">
    <text evidence="1">Belongs to the peptidase A1 family.</text>
</comment>
<keyword evidence="2" id="KW-0812">Transmembrane</keyword>